<feature type="coiled-coil region" evidence="1">
    <location>
        <begin position="736"/>
        <end position="788"/>
    </location>
</feature>
<dbReference type="Gene3D" id="3.40.50.300">
    <property type="entry name" value="P-loop containing nucleotide triphosphate hydrolases"/>
    <property type="match status" value="2"/>
</dbReference>
<reference evidence="2 3" key="1">
    <citation type="submission" date="2019-02" db="EMBL/GenBank/DDBJ databases">
        <title>Deep-cultivation of Planctomycetes and their phenomic and genomic characterization uncovers novel biology.</title>
        <authorList>
            <person name="Wiegand S."/>
            <person name="Jogler M."/>
            <person name="Boedeker C."/>
            <person name="Pinto D."/>
            <person name="Vollmers J."/>
            <person name="Rivas-Marin E."/>
            <person name="Kohn T."/>
            <person name="Peeters S.H."/>
            <person name="Heuer A."/>
            <person name="Rast P."/>
            <person name="Oberbeckmann S."/>
            <person name="Bunk B."/>
            <person name="Jeske O."/>
            <person name="Meyerdierks A."/>
            <person name="Storesund J.E."/>
            <person name="Kallscheuer N."/>
            <person name="Luecker S."/>
            <person name="Lage O.M."/>
            <person name="Pohl T."/>
            <person name="Merkel B.J."/>
            <person name="Hornburger P."/>
            <person name="Mueller R.-W."/>
            <person name="Bruemmer F."/>
            <person name="Labrenz M."/>
            <person name="Spormann A.M."/>
            <person name="Op den Camp H."/>
            <person name="Overmann J."/>
            <person name="Amann R."/>
            <person name="Jetten M.S.M."/>
            <person name="Mascher T."/>
            <person name="Medema M.H."/>
            <person name="Devos D.P."/>
            <person name="Kaster A.-K."/>
            <person name="Ovreas L."/>
            <person name="Rohde M."/>
            <person name="Galperin M.Y."/>
            <person name="Jogler C."/>
        </authorList>
    </citation>
    <scope>NUCLEOTIDE SEQUENCE [LARGE SCALE GENOMIC DNA]</scope>
    <source>
        <strain evidence="2 3">Pla110</strain>
    </source>
</reference>
<dbReference type="PANTHER" id="PTHR30121">
    <property type="entry name" value="UNCHARACTERIZED PROTEIN YJGR-RELATED"/>
    <property type="match status" value="1"/>
</dbReference>
<evidence type="ECO:0000313" key="2">
    <source>
        <dbReference type="EMBL" id="QDU79494.1"/>
    </source>
</evidence>
<dbReference type="AlphaFoldDB" id="A0A518CJZ5"/>
<dbReference type="InterPro" id="IPR027417">
    <property type="entry name" value="P-loop_NTPase"/>
</dbReference>
<dbReference type="SUPFAM" id="SSF52540">
    <property type="entry name" value="P-loop containing nucleoside triphosphate hydrolases"/>
    <property type="match status" value="1"/>
</dbReference>
<gene>
    <name evidence="2" type="ORF">Pla110_12040</name>
</gene>
<protein>
    <submittedName>
        <fullName evidence="2">AAA-like domain protein</fullName>
    </submittedName>
</protein>
<organism evidence="2 3">
    <name type="scientific">Polystyrenella longa</name>
    <dbReference type="NCBI Taxonomy" id="2528007"/>
    <lineage>
        <taxon>Bacteria</taxon>
        <taxon>Pseudomonadati</taxon>
        <taxon>Planctomycetota</taxon>
        <taxon>Planctomycetia</taxon>
        <taxon>Planctomycetales</taxon>
        <taxon>Planctomycetaceae</taxon>
        <taxon>Polystyrenella</taxon>
    </lineage>
</organism>
<dbReference type="RefSeq" id="WP_144994136.1">
    <property type="nucleotide sequence ID" value="NZ_CP036281.1"/>
</dbReference>
<sequence length="823" mass="91300">MQDYEKLSAFYLGRGYDLEQGALTEDLLLYDSKDLTTHAVCVGMTGSGKTGLCLSLLEEAAIDGIPAIAIDPKGDLGNLFLTFPDLAPDDFQPWVDPAEATRKGMTVEQYAEKTANTWREGLASWGQEPERIARFRDAVDMAIYTPGSNAGMPLTVLRSFAAPAVEIREDSEALAERVSTSTSGLLALLGIKADPIQSREHILIANILTDLWKQGKSLDIAGLIGAIQAPPFERVGIIDLETFFPADDRMDLAMTLNNLLASPTFANWLEGESLNIKNLLYTSAGKPRLSIISIAHLSDAERMFFVTILLNEVLAWVRSQPGTSSLRALLYMDEVFGYFPPTANPPSKKPMLTLLKQARAYGLGVVLATQNPVDLDYKGLSNTGTWFLGRLQTERDKMRVLEGLEGASNSVGSSFDRQRMERMLAGLGSRVFLMNNVHEDGPVVFQTRWALSYLRGPLTRQQIATLMDARKQGVIEAKAAAEEATPAVVQEQLTEQEAAPDGTTPPMIPKDVPVAYVLTRTRPEAGERIVYRPALLGRGRLHFKKATCKVDTWEDRSKLAALRNDIPHDIWEDASSLPVEGVEIRERAEPEVTFSPLPAELLRIESYKGWEKDLKTSLYQSEEMTLFKSTELKVYSQPGETEGDFRISLRHQAQEERDLRLEKLRKKYGSKTATLQSRIQTAEAAVERESSQATRATLDSAISFGSTLLGAIFGRKLASKTNVSKASTSMKSAGRAMQQRSDVARAEEKVKKYQQQLAELEEEFELEIESLENKLDVDQLDVEEIQVSPLKSDIETAPVTLVWLPWRVDSAGIAEPFYDIKQD</sequence>
<dbReference type="KEGG" id="plon:Pla110_12040"/>
<dbReference type="EMBL" id="CP036281">
    <property type="protein sequence ID" value="QDU79494.1"/>
    <property type="molecule type" value="Genomic_DNA"/>
</dbReference>
<proteinExistence type="predicted"/>
<dbReference type="OrthoDB" id="9758751at2"/>
<dbReference type="Proteomes" id="UP000317178">
    <property type="component" value="Chromosome"/>
</dbReference>
<accession>A0A518CJZ5</accession>
<keyword evidence="1" id="KW-0175">Coiled coil</keyword>
<dbReference type="PANTHER" id="PTHR30121:SF6">
    <property type="entry name" value="SLR6007 PROTEIN"/>
    <property type="match status" value="1"/>
</dbReference>
<dbReference type="InterPro" id="IPR051162">
    <property type="entry name" value="T4SS_component"/>
</dbReference>
<keyword evidence="3" id="KW-1185">Reference proteome</keyword>
<evidence type="ECO:0000313" key="3">
    <source>
        <dbReference type="Proteomes" id="UP000317178"/>
    </source>
</evidence>
<evidence type="ECO:0000256" key="1">
    <source>
        <dbReference type="SAM" id="Coils"/>
    </source>
</evidence>
<name>A0A518CJZ5_9PLAN</name>